<dbReference type="Gene3D" id="3.75.10.10">
    <property type="entry name" value="L-arginine/glycine Amidinotransferase, Chain A"/>
    <property type="match status" value="1"/>
</dbReference>
<name>A0ABT7LAE5_9BACI</name>
<evidence type="ECO:0000256" key="1">
    <source>
        <dbReference type="ARBA" id="ARBA00022801"/>
    </source>
</evidence>
<organism evidence="2 3">
    <name type="scientific">Aquibacillus rhizosphaerae</name>
    <dbReference type="NCBI Taxonomy" id="3051431"/>
    <lineage>
        <taxon>Bacteria</taxon>
        <taxon>Bacillati</taxon>
        <taxon>Bacillota</taxon>
        <taxon>Bacilli</taxon>
        <taxon>Bacillales</taxon>
        <taxon>Bacillaceae</taxon>
        <taxon>Aquibacillus</taxon>
    </lineage>
</organism>
<dbReference type="Pfam" id="PF04371">
    <property type="entry name" value="PAD_porph"/>
    <property type="match status" value="1"/>
</dbReference>
<accession>A0ABT7LAE5</accession>
<dbReference type="SUPFAM" id="SSF55909">
    <property type="entry name" value="Pentein"/>
    <property type="match status" value="1"/>
</dbReference>
<keyword evidence="3" id="KW-1185">Reference proteome</keyword>
<comment type="caution">
    <text evidence="2">The sequence shown here is derived from an EMBL/GenBank/DDBJ whole genome shotgun (WGS) entry which is preliminary data.</text>
</comment>
<dbReference type="InterPro" id="IPR007466">
    <property type="entry name" value="Peptidyl-Arg-deiminase_porph"/>
</dbReference>
<proteinExistence type="predicted"/>
<keyword evidence="1" id="KW-0378">Hydrolase</keyword>
<dbReference type="RefSeq" id="WP_285934147.1">
    <property type="nucleotide sequence ID" value="NZ_JASTZU010000063.1"/>
</dbReference>
<evidence type="ECO:0000313" key="2">
    <source>
        <dbReference type="EMBL" id="MDL4842851.1"/>
    </source>
</evidence>
<reference evidence="2 3" key="1">
    <citation type="submission" date="2023-06" db="EMBL/GenBank/DDBJ databases">
        <title>Aquibacillus rhizosphaerae LR5S19.</title>
        <authorList>
            <person name="Sun J.-Q."/>
        </authorList>
    </citation>
    <scope>NUCLEOTIDE SEQUENCE [LARGE SCALE GENOMIC DNA]</scope>
    <source>
        <strain evidence="2 3">LR5S19</strain>
    </source>
</reference>
<dbReference type="EMBL" id="JASTZU010000063">
    <property type="protein sequence ID" value="MDL4842851.1"/>
    <property type="molecule type" value="Genomic_DNA"/>
</dbReference>
<sequence length="390" mass="44154">MHKPISSVYGKINRMLLTFPNTSVLPDDIVLQRYKGIFESLDKNVHYVILADKNVHTSIRQSALRSGLDPEYNLTLINATSMYPAYVTQIIRRIRDNVYECELESGWHSIWAQDGYSCIKKEDGTTVLLESLDFTRGGDHFVADQIAAETDLEIEVTKYHIEGGNILAGDNYLIIGKDYLHLNEEITGENQEKITNEFKKLFGVEHVIWLGFDEPVDFPIDVFQGEFQPIFHIDMYVTLGGKADNGKELVFIADVKMAKNVLEEDMPPTEISESLDRTAQWLAEYNIDGLSFEVKRIPIDLWDLNGSTGTFLTYNNCLIEVFEGTKNVYLPAYSSVAPGSINRRKLDEAVANIFSNNGFTVKLLEGAYEELCKRGGSLHCITKDLDRLNL</sequence>
<gene>
    <name evidence="2" type="ORF">QQS35_20660</name>
</gene>
<evidence type="ECO:0000313" key="3">
    <source>
        <dbReference type="Proteomes" id="UP001235343"/>
    </source>
</evidence>
<dbReference type="Proteomes" id="UP001235343">
    <property type="component" value="Unassembled WGS sequence"/>
</dbReference>
<protein>
    <submittedName>
        <fullName evidence="2">Agmatine deiminase family protein</fullName>
    </submittedName>
</protein>